<dbReference type="Proteomes" id="UP001619911">
    <property type="component" value="Unassembled WGS sequence"/>
</dbReference>
<gene>
    <name evidence="3" type="ORF">QYG89_16380</name>
</gene>
<dbReference type="EMBL" id="JAUIYO010000025">
    <property type="protein sequence ID" value="MFK2827198.1"/>
    <property type="molecule type" value="Genomic_DNA"/>
</dbReference>
<proteinExistence type="predicted"/>
<keyword evidence="4" id="KW-1185">Reference proteome</keyword>
<dbReference type="InterPro" id="IPR001387">
    <property type="entry name" value="Cro/C1-type_HTH"/>
</dbReference>
<dbReference type="PROSITE" id="PS50943">
    <property type="entry name" value="HTH_CROC1"/>
    <property type="match status" value="1"/>
</dbReference>
<protein>
    <submittedName>
        <fullName evidence="3">Helix-turn-helix transcriptional regulator</fullName>
    </submittedName>
</protein>
<evidence type="ECO:0000313" key="3">
    <source>
        <dbReference type="EMBL" id="MFK2827198.1"/>
    </source>
</evidence>
<dbReference type="Pfam" id="PF01381">
    <property type="entry name" value="HTH_3"/>
    <property type="match status" value="1"/>
</dbReference>
<accession>A0ABW8IDG8</accession>
<dbReference type="InterPro" id="IPR050807">
    <property type="entry name" value="TransReg_Diox_bact_type"/>
</dbReference>
<comment type="caution">
    <text evidence="3">The sequence shown here is derived from an EMBL/GenBank/DDBJ whole genome shotgun (WGS) entry which is preliminary data.</text>
</comment>
<evidence type="ECO:0000259" key="2">
    <source>
        <dbReference type="PROSITE" id="PS50943"/>
    </source>
</evidence>
<dbReference type="SMART" id="SM00530">
    <property type="entry name" value="HTH_XRE"/>
    <property type="match status" value="1"/>
</dbReference>
<dbReference type="SUPFAM" id="SSF47413">
    <property type="entry name" value="lambda repressor-like DNA-binding domains"/>
    <property type="match status" value="1"/>
</dbReference>
<dbReference type="InterPro" id="IPR010982">
    <property type="entry name" value="Lambda_DNA-bd_dom_sf"/>
</dbReference>
<dbReference type="PANTHER" id="PTHR46797:SF1">
    <property type="entry name" value="METHYLPHOSPHONATE SYNTHASE"/>
    <property type="match status" value="1"/>
</dbReference>
<dbReference type="CDD" id="cd00093">
    <property type="entry name" value="HTH_XRE"/>
    <property type="match status" value="1"/>
</dbReference>
<dbReference type="PANTHER" id="PTHR46797">
    <property type="entry name" value="HTH-TYPE TRANSCRIPTIONAL REGULATOR"/>
    <property type="match status" value="1"/>
</dbReference>
<evidence type="ECO:0000256" key="1">
    <source>
        <dbReference type="ARBA" id="ARBA00023125"/>
    </source>
</evidence>
<keyword evidence="1" id="KW-0238">DNA-binding</keyword>
<feature type="domain" description="HTH cro/C1-type" evidence="2">
    <location>
        <begin position="9"/>
        <end position="64"/>
    </location>
</feature>
<dbReference type="RefSeq" id="WP_404319238.1">
    <property type="nucleotide sequence ID" value="NZ_JAUIYO010000025.1"/>
</dbReference>
<sequence>MENELGQFIRNKRKGKNITLMQLAKKTNLSQPYLSQIENGKRDIPKPDIINKIASALDIDSYEIMVKAGYIASVKTGYSREFEDLLTEERKLIEEKDIMFQLINNERVYLDGKLLNDCDRKKIIEYLKLFCQIANKET</sequence>
<organism evidence="3 4">
    <name type="scientific">Bacillus lumedeiriae</name>
    <dbReference type="NCBI Taxonomy" id="3058829"/>
    <lineage>
        <taxon>Bacteria</taxon>
        <taxon>Bacillati</taxon>
        <taxon>Bacillota</taxon>
        <taxon>Bacilli</taxon>
        <taxon>Bacillales</taxon>
        <taxon>Bacillaceae</taxon>
        <taxon>Bacillus</taxon>
    </lineage>
</organism>
<evidence type="ECO:0000313" key="4">
    <source>
        <dbReference type="Proteomes" id="UP001619911"/>
    </source>
</evidence>
<reference evidence="3 4" key="1">
    <citation type="submission" date="2023-07" db="EMBL/GenBank/DDBJ databases">
        <title>Bacillus lucianemedeirus sp. nov, a new species isolated from an immunobiological production facility.</title>
        <authorList>
            <person name="Costa L.V."/>
            <person name="Miranda R.V.S.L."/>
            <person name="Brandao M.L.L."/>
            <person name="Reis C.M.F."/>
            <person name="Frazao A.M."/>
            <person name="Cruz F.V."/>
            <person name="Baio P.V.P."/>
            <person name="Veras J.F.C."/>
            <person name="Ramos J.N."/>
            <person name="Vieira V."/>
        </authorList>
    </citation>
    <scope>NUCLEOTIDE SEQUENCE [LARGE SCALE GENOMIC DNA]</scope>
    <source>
        <strain evidence="3 4">B190/17</strain>
    </source>
</reference>
<name>A0ABW8IDG8_9BACI</name>
<dbReference type="Gene3D" id="1.10.260.40">
    <property type="entry name" value="lambda repressor-like DNA-binding domains"/>
    <property type="match status" value="1"/>
</dbReference>